<dbReference type="EMBL" id="QFBC01000001">
    <property type="protein sequence ID" value="PWE57884.1"/>
    <property type="molecule type" value="Genomic_DNA"/>
</dbReference>
<dbReference type="Proteomes" id="UP000245252">
    <property type="component" value="Unassembled WGS sequence"/>
</dbReference>
<gene>
    <name evidence="1" type="ORF">DEM27_01435</name>
</gene>
<evidence type="ECO:0000313" key="2">
    <source>
        <dbReference type="Proteomes" id="UP000245252"/>
    </source>
</evidence>
<sequence>MVSAASVVLSATAAPRDITIAELYDFCRTPVFAEALRKAERFGWPRMSEAKLENWRASFLDYLGGPVEVSGWQRGEDGKSDALSFWIAHGANGHRACVYATHDGRALEKALTETFGAPDMAEDSEISRSAIWTRDDAEISFMNVGTAAQVNISSRP</sequence>
<reference evidence="1 2" key="1">
    <citation type="submission" date="2018-05" db="EMBL/GenBank/DDBJ databases">
        <title>The draft genome of strain NS-104.</title>
        <authorList>
            <person name="Hang P."/>
            <person name="Jiang J."/>
        </authorList>
    </citation>
    <scope>NUCLEOTIDE SEQUENCE [LARGE SCALE GENOMIC DNA]</scope>
    <source>
        <strain evidence="1 2">NS-104</strain>
    </source>
</reference>
<organism evidence="1 2">
    <name type="scientific">Metarhizobium album</name>
    <dbReference type="NCBI Taxonomy" id="2182425"/>
    <lineage>
        <taxon>Bacteria</taxon>
        <taxon>Pseudomonadati</taxon>
        <taxon>Pseudomonadota</taxon>
        <taxon>Alphaproteobacteria</taxon>
        <taxon>Hyphomicrobiales</taxon>
        <taxon>Rhizobiaceae</taxon>
        <taxon>Metarhizobium</taxon>
    </lineage>
</organism>
<name>A0A2U2DX35_9HYPH</name>
<comment type="caution">
    <text evidence="1">The sequence shown here is derived from an EMBL/GenBank/DDBJ whole genome shotgun (WGS) entry which is preliminary data.</text>
</comment>
<evidence type="ECO:0000313" key="1">
    <source>
        <dbReference type="EMBL" id="PWE57884.1"/>
    </source>
</evidence>
<accession>A0A2U2DX35</accession>
<protein>
    <submittedName>
        <fullName evidence="1">Uncharacterized protein</fullName>
    </submittedName>
</protein>
<dbReference type="AlphaFoldDB" id="A0A2U2DX35"/>
<proteinExistence type="predicted"/>
<keyword evidence="2" id="KW-1185">Reference proteome</keyword>